<dbReference type="Gene3D" id="3.40.50.150">
    <property type="entry name" value="Vaccinia Virus protein VP39"/>
    <property type="match status" value="1"/>
</dbReference>
<dbReference type="Pfam" id="PF10294">
    <property type="entry name" value="Methyltransf_16"/>
    <property type="match status" value="1"/>
</dbReference>
<keyword evidence="1" id="KW-0489">Methyltransferase</keyword>
<name>A0A4Y1RS66_PRUDU</name>
<dbReference type="SUPFAM" id="SSF53335">
    <property type="entry name" value="S-adenosyl-L-methionine-dependent methyltransferases"/>
    <property type="match status" value="1"/>
</dbReference>
<dbReference type="PANTHER" id="PTHR14614:SF130">
    <property type="entry name" value="PROTEIN-LYSINE N-METHYLTRANSFERASE EEF2KMT"/>
    <property type="match status" value="1"/>
</dbReference>
<sequence length="299" mass="32830">MAQAGKLQAPYLKKFLKKLIAEVELNHGDVLDELYEQYAHFMASLKSRKLMASLQCSLNMLEGDTGVRFGRQVGSGVGLVGICLAHVKASKVILSDGDLSTLANMKVNLELNHFSVETDMSETTEDPNMVKCLHLPWESVSESELQNLKPDIILGADVIYDPVCLPHLVRILAFLLNPKKLYPEKGSGNHLGLSLESKCTDGKVNGTHQGSAGNGDKFQAFLPKRTENGATNAGLKKGSMAFIATVIRKIETFNKFCALLDSANLTIKDLTDSLRPFNLLPYMHSYDRTGVRLFAISCK</sequence>
<organism evidence="1">
    <name type="scientific">Prunus dulcis</name>
    <name type="common">Almond</name>
    <name type="synonym">Amygdalus dulcis</name>
    <dbReference type="NCBI Taxonomy" id="3755"/>
    <lineage>
        <taxon>Eukaryota</taxon>
        <taxon>Viridiplantae</taxon>
        <taxon>Streptophyta</taxon>
        <taxon>Embryophyta</taxon>
        <taxon>Tracheophyta</taxon>
        <taxon>Spermatophyta</taxon>
        <taxon>Magnoliopsida</taxon>
        <taxon>eudicotyledons</taxon>
        <taxon>Gunneridae</taxon>
        <taxon>Pentapetalae</taxon>
        <taxon>rosids</taxon>
        <taxon>fabids</taxon>
        <taxon>Rosales</taxon>
        <taxon>Rosaceae</taxon>
        <taxon>Amygdaloideae</taxon>
        <taxon>Amygdaleae</taxon>
        <taxon>Prunus</taxon>
    </lineage>
</organism>
<evidence type="ECO:0000313" key="1">
    <source>
        <dbReference type="EMBL" id="BBH06626.1"/>
    </source>
</evidence>
<gene>
    <name evidence="1" type="ORF">Prudu_018334</name>
</gene>
<accession>A0A4Y1RS66</accession>
<reference evidence="1" key="1">
    <citation type="journal article" date="2019" name="Science">
        <title>Mutation of a bHLH transcription factor allowed almond domestication.</title>
        <authorList>
            <person name="Sanchez-Perez R."/>
            <person name="Pavan S."/>
            <person name="Mazzeo R."/>
            <person name="Moldovan C."/>
            <person name="Aiese Cigliano R."/>
            <person name="Del Cueto J."/>
            <person name="Ricciardi F."/>
            <person name="Lotti C."/>
            <person name="Ricciardi L."/>
            <person name="Dicenta F."/>
            <person name="Lopez-Marques R.L."/>
            <person name="Lindberg Moller B."/>
        </authorList>
    </citation>
    <scope>NUCLEOTIDE SEQUENCE</scope>
</reference>
<protein>
    <submittedName>
        <fullName evidence="1">S-adenosyl-L-methionine-dependent methyltransferases superfamily protein</fullName>
    </submittedName>
</protein>
<dbReference type="AlphaFoldDB" id="A0A4Y1RS66"/>
<dbReference type="PANTHER" id="PTHR14614">
    <property type="entry name" value="HEPATOCELLULAR CARCINOMA-ASSOCIATED ANTIGEN"/>
    <property type="match status" value="1"/>
</dbReference>
<dbReference type="EMBL" id="AP019302">
    <property type="protein sequence ID" value="BBH06626.1"/>
    <property type="molecule type" value="Genomic_DNA"/>
</dbReference>
<dbReference type="GO" id="GO:0032259">
    <property type="term" value="P:methylation"/>
    <property type="evidence" value="ECO:0007669"/>
    <property type="project" value="UniProtKB-KW"/>
</dbReference>
<keyword evidence="1" id="KW-0808">Transferase</keyword>
<dbReference type="InterPro" id="IPR029063">
    <property type="entry name" value="SAM-dependent_MTases_sf"/>
</dbReference>
<proteinExistence type="predicted"/>
<dbReference type="InterPro" id="IPR019410">
    <property type="entry name" value="Methyltransf_16"/>
</dbReference>
<dbReference type="GO" id="GO:0008168">
    <property type="term" value="F:methyltransferase activity"/>
    <property type="evidence" value="ECO:0007669"/>
    <property type="project" value="UniProtKB-KW"/>
</dbReference>